<keyword evidence="2 5" id="KW-0863">Zinc-finger</keyword>
<accession>A0ABD1EYM2</accession>
<dbReference type="InterPro" id="IPR006612">
    <property type="entry name" value="THAP_Znf"/>
</dbReference>
<dbReference type="GO" id="GO:0003677">
    <property type="term" value="F:DNA binding"/>
    <property type="evidence" value="ECO:0007669"/>
    <property type="project" value="UniProtKB-UniRule"/>
</dbReference>
<dbReference type="SUPFAM" id="SSF57716">
    <property type="entry name" value="Glucocorticoid receptor-like (DNA-binding domain)"/>
    <property type="match status" value="1"/>
</dbReference>
<feature type="domain" description="THAP-type" evidence="7">
    <location>
        <begin position="1"/>
        <end position="95"/>
    </location>
</feature>
<dbReference type="AlphaFoldDB" id="A0ABD1EYM2"/>
<sequence>MRCSVYGCNSDNQAKNFDNNISFYSFPKTKHVLEQWIRLCRVSDKFNGKYARICSKHFNASDFKRNLKLELLGPSSSSARSARKMLKPEAVPSKHLPDIEKQNEDNKLERLANHDKIIEDILKRDEMERLERLAQHEETISNIFKINDDSDISSEGSLVISTIENHYVYSPSTKDIGINTDYNASVENMRQKIEALEEEVKVLRDKGNLLDKLLSNTQQKKLGGCRSVKWRVSDISQAISLYSAGPRAYRMQLKKGFPYPAVSTLRHWLKKIQKKKEL</sequence>
<evidence type="ECO:0000313" key="9">
    <source>
        <dbReference type="Proteomes" id="UP001566132"/>
    </source>
</evidence>
<feature type="coiled-coil region" evidence="6">
    <location>
        <begin position="179"/>
        <end position="213"/>
    </location>
</feature>
<name>A0ABD1EYM2_HYPHA</name>
<dbReference type="Gene3D" id="6.20.210.20">
    <property type="entry name" value="THAP domain"/>
    <property type="match status" value="1"/>
</dbReference>
<protein>
    <recommendedName>
        <fullName evidence="7">THAP-type domain-containing protein</fullName>
    </recommendedName>
</protein>
<dbReference type="SMART" id="SM00692">
    <property type="entry name" value="DM3"/>
    <property type="match status" value="1"/>
</dbReference>
<dbReference type="GO" id="GO:0008270">
    <property type="term" value="F:zinc ion binding"/>
    <property type="evidence" value="ECO:0007669"/>
    <property type="project" value="UniProtKB-KW"/>
</dbReference>
<organism evidence="8 9">
    <name type="scientific">Hypothenemus hampei</name>
    <name type="common">Coffee berry borer</name>
    <dbReference type="NCBI Taxonomy" id="57062"/>
    <lineage>
        <taxon>Eukaryota</taxon>
        <taxon>Metazoa</taxon>
        <taxon>Ecdysozoa</taxon>
        <taxon>Arthropoda</taxon>
        <taxon>Hexapoda</taxon>
        <taxon>Insecta</taxon>
        <taxon>Pterygota</taxon>
        <taxon>Neoptera</taxon>
        <taxon>Endopterygota</taxon>
        <taxon>Coleoptera</taxon>
        <taxon>Polyphaga</taxon>
        <taxon>Cucujiformia</taxon>
        <taxon>Curculionidae</taxon>
        <taxon>Scolytinae</taxon>
        <taxon>Hypothenemus</taxon>
    </lineage>
</organism>
<dbReference type="EMBL" id="JBDJPC010000004">
    <property type="protein sequence ID" value="KAL1505936.1"/>
    <property type="molecule type" value="Genomic_DNA"/>
</dbReference>
<keyword evidence="9" id="KW-1185">Reference proteome</keyword>
<dbReference type="PANTHER" id="PTHR46600:SF11">
    <property type="entry name" value="THAP DOMAIN-CONTAINING PROTEIN 10"/>
    <property type="match status" value="1"/>
</dbReference>
<gene>
    <name evidence="8" type="ORF">ABEB36_005382</name>
</gene>
<evidence type="ECO:0000259" key="7">
    <source>
        <dbReference type="PROSITE" id="PS50950"/>
    </source>
</evidence>
<evidence type="ECO:0000313" key="8">
    <source>
        <dbReference type="EMBL" id="KAL1505936.1"/>
    </source>
</evidence>
<keyword evidence="6" id="KW-0175">Coiled coil</keyword>
<dbReference type="SMART" id="SM00980">
    <property type="entry name" value="THAP"/>
    <property type="match status" value="1"/>
</dbReference>
<comment type="caution">
    <text evidence="8">The sequence shown here is derived from an EMBL/GenBank/DDBJ whole genome shotgun (WGS) entry which is preliminary data.</text>
</comment>
<dbReference type="PROSITE" id="PS50950">
    <property type="entry name" value="ZF_THAP"/>
    <property type="match status" value="1"/>
</dbReference>
<dbReference type="Pfam" id="PF05485">
    <property type="entry name" value="THAP"/>
    <property type="match status" value="1"/>
</dbReference>
<evidence type="ECO:0000256" key="4">
    <source>
        <dbReference type="ARBA" id="ARBA00023125"/>
    </source>
</evidence>
<evidence type="ECO:0000256" key="3">
    <source>
        <dbReference type="ARBA" id="ARBA00022833"/>
    </source>
</evidence>
<keyword evidence="3" id="KW-0862">Zinc</keyword>
<proteinExistence type="predicted"/>
<dbReference type="Proteomes" id="UP001566132">
    <property type="component" value="Unassembled WGS sequence"/>
</dbReference>
<reference evidence="8 9" key="1">
    <citation type="submission" date="2024-05" db="EMBL/GenBank/DDBJ databases">
        <title>Genetic variation in Jamaican populations of the coffee berry borer (Hypothenemus hampei).</title>
        <authorList>
            <person name="Errbii M."/>
            <person name="Myrie A."/>
        </authorList>
    </citation>
    <scope>NUCLEOTIDE SEQUENCE [LARGE SCALE GENOMIC DNA]</scope>
    <source>
        <strain evidence="8">JA-Hopewell-2020-01-JO</strain>
        <tissue evidence="8">Whole body</tissue>
    </source>
</reference>
<dbReference type="InterPro" id="IPR026516">
    <property type="entry name" value="THAP1/10"/>
</dbReference>
<keyword evidence="4 5" id="KW-0238">DNA-binding</keyword>
<dbReference type="PANTHER" id="PTHR46600">
    <property type="entry name" value="THAP DOMAIN-CONTAINING"/>
    <property type="match status" value="1"/>
</dbReference>
<evidence type="ECO:0000256" key="6">
    <source>
        <dbReference type="SAM" id="Coils"/>
    </source>
</evidence>
<evidence type="ECO:0000256" key="5">
    <source>
        <dbReference type="PROSITE-ProRule" id="PRU00309"/>
    </source>
</evidence>
<keyword evidence="1" id="KW-0479">Metal-binding</keyword>
<evidence type="ECO:0000256" key="1">
    <source>
        <dbReference type="ARBA" id="ARBA00022723"/>
    </source>
</evidence>
<evidence type="ECO:0000256" key="2">
    <source>
        <dbReference type="ARBA" id="ARBA00022771"/>
    </source>
</evidence>
<dbReference type="InterPro" id="IPR038441">
    <property type="entry name" value="THAP_Znf_sf"/>
</dbReference>